<dbReference type="OrthoDB" id="3868753at2"/>
<dbReference type="RefSeq" id="WP_159745032.1">
    <property type="nucleotide sequence ID" value="NZ_BLIR01000001.1"/>
</dbReference>
<evidence type="ECO:0000313" key="4">
    <source>
        <dbReference type="Proteomes" id="UP000431826"/>
    </source>
</evidence>
<protein>
    <recommendedName>
        <fullName evidence="5">Lipoprotein</fullName>
    </recommendedName>
</protein>
<feature type="compositionally biased region" description="Low complexity" evidence="1">
    <location>
        <begin position="67"/>
        <end position="95"/>
    </location>
</feature>
<keyword evidence="2" id="KW-0732">Signal</keyword>
<dbReference type="PANTHER" id="PTHR38589">
    <property type="entry name" value="BLR0621 PROTEIN"/>
    <property type="match status" value="1"/>
</dbReference>
<feature type="compositionally biased region" description="Polar residues" evidence="1">
    <location>
        <begin position="47"/>
        <end position="60"/>
    </location>
</feature>
<dbReference type="Proteomes" id="UP000431826">
    <property type="component" value="Unassembled WGS sequence"/>
</dbReference>
<proteinExistence type="predicted"/>
<organism evidence="3 4">
    <name type="scientific">Streptomyces tubercidicus</name>
    <dbReference type="NCBI Taxonomy" id="47759"/>
    <lineage>
        <taxon>Bacteria</taxon>
        <taxon>Bacillati</taxon>
        <taxon>Actinomycetota</taxon>
        <taxon>Actinomycetes</taxon>
        <taxon>Kitasatosporales</taxon>
        <taxon>Streptomycetaceae</taxon>
        <taxon>Streptomyces</taxon>
    </lineage>
</organism>
<dbReference type="PANTHER" id="PTHR38589:SF1">
    <property type="entry name" value="BLR0621 PROTEIN"/>
    <property type="match status" value="1"/>
</dbReference>
<evidence type="ECO:0000256" key="1">
    <source>
        <dbReference type="SAM" id="MobiDB-lite"/>
    </source>
</evidence>
<evidence type="ECO:0008006" key="5">
    <source>
        <dbReference type="Google" id="ProtNLM"/>
    </source>
</evidence>
<evidence type="ECO:0000256" key="2">
    <source>
        <dbReference type="SAM" id="SignalP"/>
    </source>
</evidence>
<accession>A0A640UTZ9</accession>
<keyword evidence="4" id="KW-1185">Reference proteome</keyword>
<feature type="chain" id="PRO_5039101118" description="Lipoprotein" evidence="2">
    <location>
        <begin position="36"/>
        <end position="285"/>
    </location>
</feature>
<evidence type="ECO:0000313" key="3">
    <source>
        <dbReference type="EMBL" id="GFE39269.1"/>
    </source>
</evidence>
<feature type="signal peptide" evidence="2">
    <location>
        <begin position="1"/>
        <end position="35"/>
    </location>
</feature>
<feature type="region of interest" description="Disordered" evidence="1">
    <location>
        <begin position="1"/>
        <end position="21"/>
    </location>
</feature>
<dbReference type="AlphaFoldDB" id="A0A640UTZ9"/>
<feature type="compositionally biased region" description="Basic residues" evidence="1">
    <location>
        <begin position="1"/>
        <end position="19"/>
    </location>
</feature>
<name>A0A640UTZ9_9ACTN</name>
<dbReference type="GeneID" id="96285040"/>
<feature type="region of interest" description="Disordered" evidence="1">
    <location>
        <begin position="43"/>
        <end position="97"/>
    </location>
</feature>
<comment type="caution">
    <text evidence="3">The sequence shown here is derived from an EMBL/GenBank/DDBJ whole genome shotgun (WGS) entry which is preliminary data.</text>
</comment>
<sequence>MARHAQSRAPRTRLSRRSKAVSGLALSTLIGTALWAWPASGDDHNSGTDAKSTMSTTASGPDTPRTPASAPKTAPNAAPNAPAARPVPGAARPIPGLSDAARKRIPADSRQVLVVTGQDLDSFKSQVVLYTREEGSDDWEPGPTWSAHNAARGWTDDHRYGDLRSPIGVYSLTDAGGLLPAPEGTKLPYDRNNSFVADGTGVEGEPLAGAFDYVIAINYNREPGTSPLDQQRPLGAAKGGGVWLHVDHDGPTQGCISLKPRVMRELLRTLDPDLHPVIVMGPADY</sequence>
<gene>
    <name evidence="3" type="ORF">Stube_39420</name>
</gene>
<reference evidence="3 4" key="1">
    <citation type="submission" date="2019-12" db="EMBL/GenBank/DDBJ databases">
        <title>Whole genome shotgun sequence of Streptomyces tubercidicus NBRC 13090.</title>
        <authorList>
            <person name="Ichikawa N."/>
            <person name="Kimura A."/>
            <person name="Kitahashi Y."/>
            <person name="Komaki H."/>
            <person name="Tamura T."/>
        </authorList>
    </citation>
    <scope>NUCLEOTIDE SEQUENCE [LARGE SCALE GENOMIC DNA]</scope>
    <source>
        <strain evidence="3 4">NBRC 13090</strain>
    </source>
</reference>
<dbReference type="EMBL" id="BLIR01000001">
    <property type="protein sequence ID" value="GFE39269.1"/>
    <property type="molecule type" value="Genomic_DNA"/>
</dbReference>